<accession>R0FQ14</accession>
<keyword evidence="4 6" id="KW-1133">Transmembrane helix</keyword>
<dbReference type="GO" id="GO:0005789">
    <property type="term" value="C:endoplasmic reticulum membrane"/>
    <property type="evidence" value="ECO:0007669"/>
    <property type="project" value="UniProtKB-SubCell"/>
</dbReference>
<dbReference type="PANTHER" id="PTHR10994">
    <property type="entry name" value="RETICULON"/>
    <property type="match status" value="1"/>
</dbReference>
<evidence type="ECO:0000313" key="10">
    <source>
        <dbReference type="Proteomes" id="UP000029121"/>
    </source>
</evidence>
<proteinExistence type="predicted"/>
<evidence type="ECO:0000256" key="6">
    <source>
        <dbReference type="RuleBase" id="RU363132"/>
    </source>
</evidence>
<feature type="transmembrane region" description="Helical" evidence="6">
    <location>
        <begin position="75"/>
        <end position="90"/>
    </location>
</feature>
<keyword evidence="10" id="KW-1185">Reference proteome</keyword>
<feature type="region of interest" description="Disordered" evidence="7">
    <location>
        <begin position="1"/>
        <end position="39"/>
    </location>
</feature>
<gene>
    <name evidence="9" type="ORF">CARUB_v10017909mg</name>
</gene>
<reference evidence="10" key="1">
    <citation type="journal article" date="2013" name="Nat. Genet.">
        <title>The Capsella rubella genome and the genomic consequences of rapid mating system evolution.</title>
        <authorList>
            <person name="Slotte T."/>
            <person name="Hazzouri K.M."/>
            <person name="Agren J.A."/>
            <person name="Koenig D."/>
            <person name="Maumus F."/>
            <person name="Guo Y.L."/>
            <person name="Steige K."/>
            <person name="Platts A.E."/>
            <person name="Escobar J.S."/>
            <person name="Newman L.K."/>
            <person name="Wang W."/>
            <person name="Mandakova T."/>
            <person name="Vello E."/>
            <person name="Smith L.M."/>
            <person name="Henz S.R."/>
            <person name="Steffen J."/>
            <person name="Takuno S."/>
            <person name="Brandvain Y."/>
            <person name="Coop G."/>
            <person name="Andolfatto P."/>
            <person name="Hu T.T."/>
            <person name="Blanchette M."/>
            <person name="Clark R.M."/>
            <person name="Quesneville H."/>
            <person name="Nordborg M."/>
            <person name="Gaut B.S."/>
            <person name="Lysak M.A."/>
            <person name="Jenkins J."/>
            <person name="Grimwood J."/>
            <person name="Chapman J."/>
            <person name="Prochnik S."/>
            <person name="Shu S."/>
            <person name="Rokhsar D."/>
            <person name="Schmutz J."/>
            <person name="Weigel D."/>
            <person name="Wright S.I."/>
        </authorList>
    </citation>
    <scope>NUCLEOTIDE SEQUENCE [LARGE SCALE GENOMIC DNA]</scope>
    <source>
        <strain evidence="10">cv. Monte Gargano</strain>
    </source>
</reference>
<evidence type="ECO:0000256" key="7">
    <source>
        <dbReference type="SAM" id="MobiDB-lite"/>
    </source>
</evidence>
<dbReference type="Pfam" id="PF02453">
    <property type="entry name" value="Reticulon"/>
    <property type="match status" value="1"/>
</dbReference>
<evidence type="ECO:0000256" key="5">
    <source>
        <dbReference type="ARBA" id="ARBA00023136"/>
    </source>
</evidence>
<name>R0FQ14_9BRAS</name>
<keyword evidence="3 6" id="KW-0256">Endoplasmic reticulum</keyword>
<protein>
    <recommendedName>
        <fullName evidence="6">Reticulon-like protein</fullName>
    </recommendedName>
</protein>
<evidence type="ECO:0000313" key="9">
    <source>
        <dbReference type="EMBL" id="EOA24637.1"/>
    </source>
</evidence>
<keyword evidence="2 6" id="KW-0812">Transmembrane</keyword>
<dbReference type="KEGG" id="crb:17885379"/>
<dbReference type="AlphaFoldDB" id="R0FQ14"/>
<evidence type="ECO:0000256" key="1">
    <source>
        <dbReference type="ARBA" id="ARBA00004477"/>
    </source>
</evidence>
<feature type="compositionally biased region" description="Basic and acidic residues" evidence="7">
    <location>
        <begin position="1"/>
        <end position="36"/>
    </location>
</feature>
<dbReference type="OrthoDB" id="567788at2759"/>
<dbReference type="InterPro" id="IPR045064">
    <property type="entry name" value="Reticulon-like"/>
</dbReference>
<feature type="transmembrane region" description="Helical" evidence="6">
    <location>
        <begin position="169"/>
        <end position="199"/>
    </location>
</feature>
<sequence length="249" mass="28173">MAEELEKPIPTEESLMEKIHGHDSSSSSDSEHEKPESPSALKAKIYRLFGREKPVHKVLGGGLPADVFLWRDKKLSAAVLGVATAIWVLFELVEYHFLSLVCHILIFALAVLFLLSNAHAFMNKTPPKIPEIHIKEEHFILIASALRNELNQAFVILRSIALGRDLKKFLMVVVGLWVISVVGNWFNFLTLLYICFVVLHTVPMLYEKHEDKVDPVAEKTLKELKKHYMVFDEKVLSKLPVASLKAKLG</sequence>
<keyword evidence="5 6" id="KW-0472">Membrane</keyword>
<feature type="domain" description="Reticulon" evidence="8">
    <location>
        <begin position="64"/>
        <end position="249"/>
    </location>
</feature>
<dbReference type="Proteomes" id="UP000029121">
    <property type="component" value="Unassembled WGS sequence"/>
</dbReference>
<dbReference type="GO" id="GO:0009617">
    <property type="term" value="P:response to bacterium"/>
    <property type="evidence" value="ECO:0007669"/>
    <property type="project" value="InterPro"/>
</dbReference>
<feature type="transmembrane region" description="Helical" evidence="6">
    <location>
        <begin position="96"/>
        <end position="115"/>
    </location>
</feature>
<dbReference type="STRING" id="81985.R0FQ14"/>
<evidence type="ECO:0000256" key="3">
    <source>
        <dbReference type="ARBA" id="ARBA00022824"/>
    </source>
</evidence>
<evidence type="ECO:0000256" key="4">
    <source>
        <dbReference type="ARBA" id="ARBA00022989"/>
    </source>
</evidence>
<evidence type="ECO:0000256" key="2">
    <source>
        <dbReference type="ARBA" id="ARBA00022692"/>
    </source>
</evidence>
<dbReference type="eggNOG" id="KOG1792">
    <property type="taxonomic scope" value="Eukaryota"/>
</dbReference>
<dbReference type="PANTHER" id="PTHR10994:SF147">
    <property type="entry name" value="RETICULON-LIKE PROTEIN B6"/>
    <property type="match status" value="1"/>
</dbReference>
<organism evidence="9 10">
    <name type="scientific">Capsella rubella</name>
    <dbReference type="NCBI Taxonomy" id="81985"/>
    <lineage>
        <taxon>Eukaryota</taxon>
        <taxon>Viridiplantae</taxon>
        <taxon>Streptophyta</taxon>
        <taxon>Embryophyta</taxon>
        <taxon>Tracheophyta</taxon>
        <taxon>Spermatophyta</taxon>
        <taxon>Magnoliopsida</taxon>
        <taxon>eudicotyledons</taxon>
        <taxon>Gunneridae</taxon>
        <taxon>Pentapetalae</taxon>
        <taxon>rosids</taxon>
        <taxon>malvids</taxon>
        <taxon>Brassicales</taxon>
        <taxon>Brassicaceae</taxon>
        <taxon>Camelineae</taxon>
        <taxon>Capsella</taxon>
    </lineage>
</organism>
<dbReference type="EMBL" id="KB870809">
    <property type="protein sequence ID" value="EOA24637.1"/>
    <property type="molecule type" value="Genomic_DNA"/>
</dbReference>
<dbReference type="PROSITE" id="PS50845">
    <property type="entry name" value="RETICULON"/>
    <property type="match status" value="1"/>
</dbReference>
<evidence type="ECO:0000259" key="8">
    <source>
        <dbReference type="PROSITE" id="PS50845"/>
    </source>
</evidence>
<comment type="subcellular location">
    <subcellularLocation>
        <location evidence="1 6">Endoplasmic reticulum membrane</location>
        <topology evidence="1 6">Multi-pass membrane protein</topology>
    </subcellularLocation>
</comment>
<dbReference type="InterPro" id="IPR003388">
    <property type="entry name" value="Reticulon"/>
</dbReference>